<evidence type="ECO:0000313" key="1">
    <source>
        <dbReference type="EMBL" id="KAI8535079.1"/>
    </source>
</evidence>
<comment type="caution">
    <text evidence="1">The sequence shown here is derived from an EMBL/GenBank/DDBJ whole genome shotgun (WGS) entry which is preliminary data.</text>
</comment>
<organism evidence="1 2">
    <name type="scientific">Rhododendron molle</name>
    <name type="common">Chinese azalea</name>
    <name type="synonym">Azalea mollis</name>
    <dbReference type="NCBI Taxonomy" id="49168"/>
    <lineage>
        <taxon>Eukaryota</taxon>
        <taxon>Viridiplantae</taxon>
        <taxon>Streptophyta</taxon>
        <taxon>Embryophyta</taxon>
        <taxon>Tracheophyta</taxon>
        <taxon>Spermatophyta</taxon>
        <taxon>Magnoliopsida</taxon>
        <taxon>eudicotyledons</taxon>
        <taxon>Gunneridae</taxon>
        <taxon>Pentapetalae</taxon>
        <taxon>asterids</taxon>
        <taxon>Ericales</taxon>
        <taxon>Ericaceae</taxon>
        <taxon>Ericoideae</taxon>
        <taxon>Rhodoreae</taxon>
        <taxon>Rhododendron</taxon>
    </lineage>
</organism>
<dbReference type="Proteomes" id="UP001062846">
    <property type="component" value="Chromosome 10"/>
</dbReference>
<name>A0ACC0M2F3_RHOML</name>
<reference evidence="1" key="1">
    <citation type="submission" date="2022-02" db="EMBL/GenBank/DDBJ databases">
        <title>Plant Genome Project.</title>
        <authorList>
            <person name="Zhang R.-G."/>
        </authorList>
    </citation>
    <scope>NUCLEOTIDE SEQUENCE</scope>
    <source>
        <strain evidence="1">AT1</strain>
    </source>
</reference>
<accession>A0ACC0M2F3</accession>
<keyword evidence="2" id="KW-1185">Reference proteome</keyword>
<protein>
    <submittedName>
        <fullName evidence="1">Uncharacterized protein</fullName>
    </submittedName>
</protein>
<proteinExistence type="predicted"/>
<evidence type="ECO:0000313" key="2">
    <source>
        <dbReference type="Proteomes" id="UP001062846"/>
    </source>
</evidence>
<dbReference type="EMBL" id="CM046397">
    <property type="protein sequence ID" value="KAI8535079.1"/>
    <property type="molecule type" value="Genomic_DNA"/>
</dbReference>
<sequence length="71" mass="7731">MRAEVAPTVEGRGKSHRLLNNNESKEVILQTPPGVPSEPKGKAPKGLRGECATLLLRKLGNFLWLGGLGWR</sequence>
<gene>
    <name evidence="1" type="ORF">RHMOL_Rhmol10G0147300</name>
</gene>